<gene>
    <name evidence="2" type="ORF">ACFP81_05390</name>
</gene>
<evidence type="ECO:0000313" key="2">
    <source>
        <dbReference type="EMBL" id="MFC6591501.1"/>
    </source>
</evidence>
<protein>
    <submittedName>
        <fullName evidence="2">Uncharacterized protein</fullName>
    </submittedName>
</protein>
<evidence type="ECO:0000256" key="1">
    <source>
        <dbReference type="SAM" id="Phobius"/>
    </source>
</evidence>
<keyword evidence="1" id="KW-0812">Transmembrane</keyword>
<feature type="transmembrane region" description="Helical" evidence="1">
    <location>
        <begin position="80"/>
        <end position="102"/>
    </location>
</feature>
<feature type="transmembrane region" description="Helical" evidence="1">
    <location>
        <begin position="108"/>
        <end position="128"/>
    </location>
</feature>
<dbReference type="Proteomes" id="UP001596297">
    <property type="component" value="Unassembled WGS sequence"/>
</dbReference>
<name>A0ABW1YBV9_9DEIO</name>
<sequence>MNDTANREAYFTRRTRRLLGLEFLLGGAGMALLLLAQGAALLLGLGLLLSLAGLLMNAWRNVQRFHLMDEYEQLTMLKGMGVAFIALMCAAFMGGLTLFFLAPALDTQTLGMALLTSFLLAHAVLAAAQSRLAKVPGEPI</sequence>
<evidence type="ECO:0000313" key="3">
    <source>
        <dbReference type="Proteomes" id="UP001596297"/>
    </source>
</evidence>
<keyword evidence="1" id="KW-1133">Transmembrane helix</keyword>
<feature type="transmembrane region" description="Helical" evidence="1">
    <location>
        <begin position="18"/>
        <end position="35"/>
    </location>
</feature>
<proteinExistence type="predicted"/>
<dbReference type="EMBL" id="JBHSWD010000001">
    <property type="protein sequence ID" value="MFC6591501.1"/>
    <property type="molecule type" value="Genomic_DNA"/>
</dbReference>
<keyword evidence="1" id="KW-0472">Membrane</keyword>
<dbReference type="RefSeq" id="WP_380082505.1">
    <property type="nucleotide sequence ID" value="NZ_JBHSWD010000001.1"/>
</dbReference>
<organism evidence="2 3">
    <name type="scientific">Deinococcus lacus</name>
    <dbReference type="NCBI Taxonomy" id="392561"/>
    <lineage>
        <taxon>Bacteria</taxon>
        <taxon>Thermotogati</taxon>
        <taxon>Deinococcota</taxon>
        <taxon>Deinococci</taxon>
        <taxon>Deinococcales</taxon>
        <taxon>Deinococcaceae</taxon>
        <taxon>Deinococcus</taxon>
    </lineage>
</organism>
<accession>A0ABW1YBV9</accession>
<keyword evidence="3" id="KW-1185">Reference proteome</keyword>
<feature type="transmembrane region" description="Helical" evidence="1">
    <location>
        <begin position="41"/>
        <end position="59"/>
    </location>
</feature>
<comment type="caution">
    <text evidence="2">The sequence shown here is derived from an EMBL/GenBank/DDBJ whole genome shotgun (WGS) entry which is preliminary data.</text>
</comment>
<reference evidence="3" key="1">
    <citation type="journal article" date="2019" name="Int. J. Syst. Evol. Microbiol.">
        <title>The Global Catalogue of Microorganisms (GCM) 10K type strain sequencing project: providing services to taxonomists for standard genome sequencing and annotation.</title>
        <authorList>
            <consortium name="The Broad Institute Genomics Platform"/>
            <consortium name="The Broad Institute Genome Sequencing Center for Infectious Disease"/>
            <person name="Wu L."/>
            <person name="Ma J."/>
        </authorList>
    </citation>
    <scope>NUCLEOTIDE SEQUENCE [LARGE SCALE GENOMIC DNA]</scope>
    <source>
        <strain evidence="3">CGMCC 1.15772</strain>
    </source>
</reference>